<dbReference type="InterPro" id="IPR035906">
    <property type="entry name" value="MetI-like_sf"/>
</dbReference>
<proteinExistence type="predicted"/>
<dbReference type="EMBL" id="BAAAXZ010000062">
    <property type="protein sequence ID" value="GAA2920746.1"/>
    <property type="molecule type" value="Genomic_DNA"/>
</dbReference>
<dbReference type="Proteomes" id="UP001501102">
    <property type="component" value="Unassembled WGS sequence"/>
</dbReference>
<evidence type="ECO:0000256" key="6">
    <source>
        <dbReference type="SAM" id="Phobius"/>
    </source>
</evidence>
<keyword evidence="8" id="KW-1185">Reference proteome</keyword>
<accession>A0ABN3WN77</accession>
<organism evidence="7 8">
    <name type="scientific">Streptomyces thioluteus</name>
    <dbReference type="NCBI Taxonomy" id="66431"/>
    <lineage>
        <taxon>Bacteria</taxon>
        <taxon>Bacillati</taxon>
        <taxon>Actinomycetota</taxon>
        <taxon>Actinomycetes</taxon>
        <taxon>Kitasatosporales</taxon>
        <taxon>Streptomycetaceae</taxon>
        <taxon>Streptomyces</taxon>
    </lineage>
</organism>
<dbReference type="SUPFAM" id="SSF161098">
    <property type="entry name" value="MetI-like"/>
    <property type="match status" value="1"/>
</dbReference>
<comment type="subcellular location">
    <subcellularLocation>
        <location evidence="1">Membrane</location>
        <topology evidence="1">Multi-pass membrane protein</topology>
    </subcellularLocation>
</comment>
<keyword evidence="3 6" id="KW-1133">Transmembrane helix</keyword>
<name>A0ABN3WN77_STRTU</name>
<gene>
    <name evidence="7" type="ORF">GCM10020221_16140</name>
</gene>
<evidence type="ECO:0000256" key="4">
    <source>
        <dbReference type="ARBA" id="ARBA00023136"/>
    </source>
</evidence>
<comment type="caution">
    <text evidence="7">The sequence shown here is derived from an EMBL/GenBank/DDBJ whole genome shotgun (WGS) entry which is preliminary data.</text>
</comment>
<evidence type="ECO:0008006" key="9">
    <source>
        <dbReference type="Google" id="ProtNLM"/>
    </source>
</evidence>
<evidence type="ECO:0000313" key="8">
    <source>
        <dbReference type="Proteomes" id="UP001501102"/>
    </source>
</evidence>
<evidence type="ECO:0000256" key="3">
    <source>
        <dbReference type="ARBA" id="ARBA00022989"/>
    </source>
</evidence>
<reference evidence="7 8" key="1">
    <citation type="journal article" date="2019" name="Int. J. Syst. Evol. Microbiol.">
        <title>The Global Catalogue of Microorganisms (GCM) 10K type strain sequencing project: providing services to taxonomists for standard genome sequencing and annotation.</title>
        <authorList>
            <consortium name="The Broad Institute Genomics Platform"/>
            <consortium name="The Broad Institute Genome Sequencing Center for Infectious Disease"/>
            <person name="Wu L."/>
            <person name="Ma J."/>
        </authorList>
    </citation>
    <scope>NUCLEOTIDE SEQUENCE [LARGE SCALE GENOMIC DNA]</scope>
    <source>
        <strain evidence="7 8">JCM 4087</strain>
    </source>
</reference>
<evidence type="ECO:0000256" key="5">
    <source>
        <dbReference type="SAM" id="MobiDB-lite"/>
    </source>
</evidence>
<feature type="compositionally biased region" description="Polar residues" evidence="5">
    <location>
        <begin position="64"/>
        <end position="74"/>
    </location>
</feature>
<keyword evidence="4 6" id="KW-0472">Membrane</keyword>
<feature type="transmembrane region" description="Helical" evidence="6">
    <location>
        <begin position="12"/>
        <end position="30"/>
    </location>
</feature>
<keyword evidence="2 6" id="KW-0812">Transmembrane</keyword>
<sequence length="74" mass="8180">MRRSLFGRIWPGATAVVLFLGFVFPVYWMFATAFKANKDIVGGHPRLVPHQPHHRALPAGPSRPTASGRSSPTR</sequence>
<evidence type="ECO:0000256" key="1">
    <source>
        <dbReference type="ARBA" id="ARBA00004141"/>
    </source>
</evidence>
<feature type="region of interest" description="Disordered" evidence="5">
    <location>
        <begin position="44"/>
        <end position="74"/>
    </location>
</feature>
<evidence type="ECO:0000313" key="7">
    <source>
        <dbReference type="EMBL" id="GAA2920746.1"/>
    </source>
</evidence>
<evidence type="ECO:0000256" key="2">
    <source>
        <dbReference type="ARBA" id="ARBA00022692"/>
    </source>
</evidence>
<protein>
    <recommendedName>
        <fullName evidence="9">Sugar ABC transporter permease</fullName>
    </recommendedName>
</protein>